<sequence>MRFSKILKLDWYKRLTKTSLLALLLVTLSLGLSGAWWDGGNSQPARESRLPVGNAITDGKALLRYSLPIDNQFVRDIQASLEDISTQLRAKRWSPVGRDITKAATILSDRTEKLLADIPIEKQPQAEALIAQMNQGITSIREAVEAKDKETILSLRRQILDQVGELEELMMGEFPFEVPSEYSHLPQLKGRATVEMTTNKGNLTVVLDGYSAPVTAGNFVDLVERGFYNGLEFIRAEDFYVLQVGDPPGKEEGFVDPATGEYRAIPLEVLVRGDSEPVYGITLEDAGRYRDQPVLPFSAYGTVAMARPGDDPNGGSSQFFFFLFEPELTPAGLNLLDGRYSVFGYLVEGKEVLEKLKEGDVIQSAKVVKGAENLVTPQVAEASSGQEQALTKPDEIESAKVVEEAENVVDSQVTEAIAEKEAVITPNSQPTILDTPTS</sequence>
<dbReference type="EMBL" id="CP003630">
    <property type="protein sequence ID" value="AFZ17912.1"/>
    <property type="molecule type" value="Genomic_DNA"/>
</dbReference>
<organism evidence="6 7">
    <name type="scientific">Allocoleopsis franciscana PCC 7113</name>
    <dbReference type="NCBI Taxonomy" id="1173027"/>
    <lineage>
        <taxon>Bacteria</taxon>
        <taxon>Bacillati</taxon>
        <taxon>Cyanobacteriota</taxon>
        <taxon>Cyanophyceae</taxon>
        <taxon>Coleofasciculales</taxon>
        <taxon>Coleofasciculaceae</taxon>
        <taxon>Allocoleopsis</taxon>
        <taxon>Allocoleopsis franciscana</taxon>
    </lineage>
</organism>
<feature type="domain" description="PPIase cyclophilin-type" evidence="5">
    <location>
        <begin position="201"/>
        <end position="381"/>
    </location>
</feature>
<dbReference type="CDD" id="cd01924">
    <property type="entry name" value="cyclophilin_TLP40_like"/>
    <property type="match status" value="1"/>
</dbReference>
<keyword evidence="4 6" id="KW-0413">Isomerase</keyword>
<dbReference type="STRING" id="1173027.Mic7113_2095"/>
<dbReference type="Pfam" id="PF00160">
    <property type="entry name" value="Pro_isomerase"/>
    <property type="match status" value="1"/>
</dbReference>
<dbReference type="InterPro" id="IPR048563">
    <property type="entry name" value="CYP38_PsbQ-like"/>
</dbReference>
<dbReference type="SUPFAM" id="SSF101112">
    <property type="entry name" value="Oxygen-evolving enhancer protein 3"/>
    <property type="match status" value="1"/>
</dbReference>
<evidence type="ECO:0000256" key="4">
    <source>
        <dbReference type="ARBA" id="ARBA00023235"/>
    </source>
</evidence>
<dbReference type="InterPro" id="IPR029000">
    <property type="entry name" value="Cyclophilin-like_dom_sf"/>
</dbReference>
<dbReference type="InterPro" id="IPR002130">
    <property type="entry name" value="Cyclophilin-type_PPIase_dom"/>
</dbReference>
<dbReference type="Proteomes" id="UP000010471">
    <property type="component" value="Chromosome"/>
</dbReference>
<proteinExistence type="predicted"/>
<protein>
    <recommendedName>
        <fullName evidence="1">peptidylprolyl isomerase</fullName>
        <ecNumber evidence="1">5.2.1.8</ecNumber>
    </recommendedName>
</protein>
<dbReference type="EC" id="5.2.1.8" evidence="1"/>
<reference evidence="6 7" key="1">
    <citation type="submission" date="2012-06" db="EMBL/GenBank/DDBJ databases">
        <title>Finished chromosome of genome of Microcoleus sp. PCC 7113.</title>
        <authorList>
            <consortium name="US DOE Joint Genome Institute"/>
            <person name="Gugger M."/>
            <person name="Coursin T."/>
            <person name="Rippka R."/>
            <person name="Tandeau De Marsac N."/>
            <person name="Huntemann M."/>
            <person name="Wei C.-L."/>
            <person name="Han J."/>
            <person name="Detter J.C."/>
            <person name="Han C."/>
            <person name="Tapia R."/>
            <person name="Chen A."/>
            <person name="Kyrpides N."/>
            <person name="Mavromatis K."/>
            <person name="Markowitz V."/>
            <person name="Szeto E."/>
            <person name="Ivanova N."/>
            <person name="Pagani I."/>
            <person name="Pati A."/>
            <person name="Goodwin L."/>
            <person name="Nordberg H.P."/>
            <person name="Cantor M.N."/>
            <person name="Hua S.X."/>
            <person name="Woyke T."/>
            <person name="Kerfeld C.A."/>
        </authorList>
    </citation>
    <scope>NUCLEOTIDE SEQUENCE [LARGE SCALE GENOMIC DNA]</scope>
    <source>
        <strain evidence="6 7">PCC 7113</strain>
    </source>
</reference>
<dbReference type="OrthoDB" id="9796864at2"/>
<evidence type="ECO:0000256" key="2">
    <source>
        <dbReference type="ARBA" id="ARBA00023078"/>
    </source>
</evidence>
<evidence type="ECO:0000256" key="3">
    <source>
        <dbReference type="ARBA" id="ARBA00023110"/>
    </source>
</evidence>
<evidence type="ECO:0000256" key="1">
    <source>
        <dbReference type="ARBA" id="ARBA00013194"/>
    </source>
</evidence>
<dbReference type="HOGENOM" id="CLU_012062_19_2_3"/>
<keyword evidence="2" id="KW-0793">Thylakoid</keyword>
<dbReference type="PANTHER" id="PTHR43246">
    <property type="entry name" value="PEPTIDYL-PROLYL CIS-TRANS ISOMERASE CYP38, CHLOROPLASTIC"/>
    <property type="match status" value="1"/>
</dbReference>
<evidence type="ECO:0000313" key="6">
    <source>
        <dbReference type="EMBL" id="AFZ17912.1"/>
    </source>
</evidence>
<dbReference type="Gene3D" id="2.40.100.10">
    <property type="entry name" value="Cyclophilin-like"/>
    <property type="match status" value="1"/>
</dbReference>
<accession>K9WEE5</accession>
<dbReference type="Pfam" id="PF21329">
    <property type="entry name" value="CYP38_PsbQ-like"/>
    <property type="match status" value="1"/>
</dbReference>
<dbReference type="GO" id="GO:0003755">
    <property type="term" value="F:peptidyl-prolyl cis-trans isomerase activity"/>
    <property type="evidence" value="ECO:0007669"/>
    <property type="project" value="UniProtKB-KW"/>
</dbReference>
<evidence type="ECO:0000313" key="7">
    <source>
        <dbReference type="Proteomes" id="UP000010471"/>
    </source>
</evidence>
<dbReference type="eggNOG" id="COG0652">
    <property type="taxonomic scope" value="Bacteria"/>
</dbReference>
<evidence type="ECO:0000259" key="5">
    <source>
        <dbReference type="PROSITE" id="PS50072"/>
    </source>
</evidence>
<gene>
    <name evidence="6" type="ORF">Mic7113_2095</name>
</gene>
<keyword evidence="3" id="KW-0697">Rotamase</keyword>
<dbReference type="KEGG" id="mic:Mic7113_2095"/>
<dbReference type="InterPro" id="IPR023222">
    <property type="entry name" value="PsbQ-like_dom_sf"/>
</dbReference>
<dbReference type="SUPFAM" id="SSF50891">
    <property type="entry name" value="Cyclophilin-like"/>
    <property type="match status" value="1"/>
</dbReference>
<dbReference type="PATRIC" id="fig|1173027.3.peg.2291"/>
<dbReference type="AlphaFoldDB" id="K9WEE5"/>
<dbReference type="RefSeq" id="WP_015182064.1">
    <property type="nucleotide sequence ID" value="NC_019738.1"/>
</dbReference>
<dbReference type="Gene3D" id="1.20.120.290">
    <property type="entry name" value="Oxygen-evolving enhancer protein 3 (PsbQ), four-helix up-down bundle"/>
    <property type="match status" value="1"/>
</dbReference>
<keyword evidence="7" id="KW-1185">Reference proteome</keyword>
<dbReference type="InterPro" id="IPR044665">
    <property type="entry name" value="E_coli_cyclophilin_A-like"/>
</dbReference>
<name>K9WEE5_9CYAN</name>
<dbReference type="PROSITE" id="PS50072">
    <property type="entry name" value="CSA_PPIASE_2"/>
    <property type="match status" value="1"/>
</dbReference>